<dbReference type="PANTHER" id="PTHR34299">
    <property type="entry name" value="DIACYLGLYCEROL KINASE"/>
    <property type="match status" value="1"/>
</dbReference>
<gene>
    <name evidence="21" type="ORF">GGC33_16555</name>
</gene>
<dbReference type="InterPro" id="IPR000829">
    <property type="entry name" value="DAGK"/>
</dbReference>
<feature type="transmembrane region" description="Helical" evidence="20">
    <location>
        <begin position="106"/>
        <end position="125"/>
    </location>
</feature>
<comment type="similarity">
    <text evidence="2">Belongs to the bacterial diacylglycerol kinase family.</text>
</comment>
<feature type="binding site" evidence="16">
    <location>
        <position position="119"/>
    </location>
    <ligand>
        <name>substrate</name>
    </ligand>
</feature>
<name>A0A844GY78_9CHRO</name>
<organism evidence="21 22">
    <name type="scientific">Cyanobacterium aponinum 0216</name>
    <dbReference type="NCBI Taxonomy" id="2676140"/>
    <lineage>
        <taxon>Bacteria</taxon>
        <taxon>Bacillati</taxon>
        <taxon>Cyanobacteriota</taxon>
        <taxon>Cyanophyceae</taxon>
        <taxon>Oscillatoriophycideae</taxon>
        <taxon>Chroococcales</taxon>
        <taxon>Geminocystaceae</taxon>
        <taxon>Cyanobacterium</taxon>
    </lineage>
</organism>
<dbReference type="AlphaFoldDB" id="A0A844GY78"/>
<keyword evidence="9 17" id="KW-0067">ATP-binding</keyword>
<keyword evidence="14" id="KW-1208">Phospholipid metabolism</keyword>
<evidence type="ECO:0000256" key="15">
    <source>
        <dbReference type="PIRSR" id="PIRSR600829-1"/>
    </source>
</evidence>
<keyword evidence="12 20" id="KW-0472">Membrane</keyword>
<keyword evidence="18" id="KW-0460">Magnesium</keyword>
<evidence type="ECO:0000256" key="14">
    <source>
        <dbReference type="ARBA" id="ARBA00023264"/>
    </source>
</evidence>
<evidence type="ECO:0000313" key="22">
    <source>
        <dbReference type="Proteomes" id="UP000437131"/>
    </source>
</evidence>
<evidence type="ECO:0000256" key="3">
    <source>
        <dbReference type="ARBA" id="ARBA00022475"/>
    </source>
</evidence>
<keyword evidence="7 17" id="KW-0547">Nucleotide-binding</keyword>
<evidence type="ECO:0000256" key="13">
    <source>
        <dbReference type="ARBA" id="ARBA00023209"/>
    </source>
</evidence>
<comment type="caution">
    <text evidence="21">The sequence shown here is derived from an EMBL/GenBank/DDBJ whole genome shotgun (WGS) entry which is preliminary data.</text>
</comment>
<evidence type="ECO:0000256" key="1">
    <source>
        <dbReference type="ARBA" id="ARBA00004651"/>
    </source>
</evidence>
<feature type="binding site" evidence="18">
    <location>
        <position position="126"/>
    </location>
    <ligand>
        <name>a divalent metal cation</name>
        <dbReference type="ChEBI" id="CHEBI:60240"/>
    </ligand>
</feature>
<feature type="binding site" evidence="17">
    <location>
        <begin position="145"/>
        <end position="146"/>
    </location>
    <ligand>
        <name>ATP</name>
        <dbReference type="ChEBI" id="CHEBI:30616"/>
    </ligand>
</feature>
<feature type="binding site" evidence="17">
    <location>
        <position position="66"/>
    </location>
    <ligand>
        <name>ATP</name>
        <dbReference type="ChEBI" id="CHEBI:30616"/>
    </ligand>
</feature>
<keyword evidence="11" id="KW-0443">Lipid metabolism</keyword>
<feature type="active site" description="Proton acceptor" evidence="15">
    <location>
        <position position="119"/>
    </location>
</feature>
<dbReference type="InterPro" id="IPR033717">
    <property type="entry name" value="UDPK"/>
</dbReference>
<keyword evidence="18" id="KW-0479">Metal-binding</keyword>
<feature type="transmembrane region" description="Helical" evidence="20">
    <location>
        <begin position="81"/>
        <end position="100"/>
    </location>
</feature>
<reference evidence="21 22" key="1">
    <citation type="submission" date="2019-11" db="EMBL/GenBank/DDBJ databases">
        <title>Isolation of a new High Light Tolerant Cyanobacteria.</title>
        <authorList>
            <person name="Dobson Z."/>
            <person name="Vaughn N."/>
            <person name="Vaughn M."/>
            <person name="Fromme P."/>
            <person name="Mazor Y."/>
        </authorList>
    </citation>
    <scope>NUCLEOTIDE SEQUENCE [LARGE SCALE GENOMIC DNA]</scope>
    <source>
        <strain evidence="21 22">0216</strain>
    </source>
</reference>
<evidence type="ECO:0000256" key="5">
    <source>
        <dbReference type="ARBA" id="ARBA00022679"/>
    </source>
</evidence>
<comment type="subcellular location">
    <subcellularLocation>
        <location evidence="1">Cell membrane</location>
        <topology evidence="1">Multi-pass membrane protein</topology>
    </subcellularLocation>
</comment>
<keyword evidence="4" id="KW-0444">Lipid biosynthesis</keyword>
<feature type="transmembrane region" description="Helical" evidence="20">
    <location>
        <begin position="146"/>
        <end position="168"/>
    </location>
</feature>
<evidence type="ECO:0000256" key="18">
    <source>
        <dbReference type="PIRSR" id="PIRSR600829-4"/>
    </source>
</evidence>
<evidence type="ECO:0000256" key="2">
    <source>
        <dbReference type="ARBA" id="ARBA00005967"/>
    </source>
</evidence>
<keyword evidence="5" id="KW-0808">Transferase</keyword>
<keyword evidence="13" id="KW-0594">Phospholipid biosynthesis</keyword>
<comment type="cofactor">
    <cofactor evidence="18">
        <name>Mg(2+)</name>
        <dbReference type="ChEBI" id="CHEBI:18420"/>
    </cofactor>
    <text evidence="18">Mn(2+), Zn(2+), Cd(2+) and Co(2+) support activity to lesser extents.</text>
</comment>
<dbReference type="GO" id="GO:0008654">
    <property type="term" value="P:phospholipid biosynthetic process"/>
    <property type="evidence" value="ECO:0007669"/>
    <property type="project" value="UniProtKB-KW"/>
</dbReference>
<evidence type="ECO:0000256" key="19">
    <source>
        <dbReference type="SAM" id="MobiDB-lite"/>
    </source>
</evidence>
<dbReference type="GO" id="GO:0005524">
    <property type="term" value="F:ATP binding"/>
    <property type="evidence" value="ECO:0007669"/>
    <property type="project" value="UniProtKB-KW"/>
</dbReference>
<evidence type="ECO:0000256" key="6">
    <source>
        <dbReference type="ARBA" id="ARBA00022692"/>
    </source>
</evidence>
<keyword evidence="6 20" id="KW-0812">Transmembrane</keyword>
<dbReference type="EMBL" id="WMIA01000032">
    <property type="protein sequence ID" value="MTF40523.1"/>
    <property type="molecule type" value="Genomic_DNA"/>
</dbReference>
<dbReference type="GO" id="GO:0005886">
    <property type="term" value="C:plasma membrane"/>
    <property type="evidence" value="ECO:0007669"/>
    <property type="project" value="UniProtKB-SubCell"/>
</dbReference>
<evidence type="ECO:0000256" key="4">
    <source>
        <dbReference type="ARBA" id="ARBA00022516"/>
    </source>
</evidence>
<evidence type="ECO:0000256" key="20">
    <source>
        <dbReference type="SAM" id="Phobius"/>
    </source>
</evidence>
<dbReference type="GO" id="GO:0016301">
    <property type="term" value="F:kinase activity"/>
    <property type="evidence" value="ECO:0007669"/>
    <property type="project" value="UniProtKB-KW"/>
</dbReference>
<dbReference type="Gene3D" id="1.10.287.3610">
    <property type="match status" value="1"/>
</dbReference>
<keyword evidence="10 20" id="KW-1133">Transmembrane helix</keyword>
<evidence type="ECO:0000256" key="7">
    <source>
        <dbReference type="ARBA" id="ARBA00022741"/>
    </source>
</evidence>
<dbReference type="CDD" id="cd14265">
    <property type="entry name" value="UDPK_IM_like"/>
    <property type="match status" value="1"/>
</dbReference>
<dbReference type="GO" id="GO:0046872">
    <property type="term" value="F:metal ion binding"/>
    <property type="evidence" value="ECO:0007669"/>
    <property type="project" value="UniProtKB-KW"/>
</dbReference>
<keyword evidence="8 21" id="KW-0418">Kinase</keyword>
<feature type="region of interest" description="Disordered" evidence="19">
    <location>
        <begin position="1"/>
        <end position="24"/>
    </location>
</feature>
<evidence type="ECO:0000256" key="10">
    <source>
        <dbReference type="ARBA" id="ARBA00022989"/>
    </source>
</evidence>
<evidence type="ECO:0000256" key="17">
    <source>
        <dbReference type="PIRSR" id="PIRSR600829-3"/>
    </source>
</evidence>
<accession>A0A844GY78</accession>
<keyword evidence="3" id="KW-1003">Cell membrane</keyword>
<sequence>MPKFQLISNDQPITSKPITSKSDSPQFLAQQPVHHNFSSEKTYHYKSEKRYLAWKVATNLGLSFRYAWQGVKYAFTTQRNFRIHTVMTSVALALGFYLHATTVEMALISLTCAMVMVLELLNTALESVVDLTVKQTYHELAKIAKDCAAGAVLIGSLASLLVAGFILLPHGIDLIISILS</sequence>
<evidence type="ECO:0000256" key="11">
    <source>
        <dbReference type="ARBA" id="ARBA00023098"/>
    </source>
</evidence>
<proteinExistence type="inferred from homology"/>
<evidence type="ECO:0000256" key="8">
    <source>
        <dbReference type="ARBA" id="ARBA00022777"/>
    </source>
</evidence>
<protein>
    <submittedName>
        <fullName evidence="21">Diacylglycerol kinase family protein</fullName>
    </submittedName>
</protein>
<feature type="binding site" evidence="17">
    <location>
        <position position="126"/>
    </location>
    <ligand>
        <name>ATP</name>
        <dbReference type="ChEBI" id="CHEBI:30616"/>
    </ligand>
</feature>
<dbReference type="InterPro" id="IPR036945">
    <property type="entry name" value="DAGK_sf"/>
</dbReference>
<evidence type="ECO:0000256" key="12">
    <source>
        <dbReference type="ARBA" id="ARBA00023136"/>
    </source>
</evidence>
<dbReference type="PROSITE" id="PS01069">
    <property type="entry name" value="DAGK_PROKAR"/>
    <property type="match status" value="1"/>
</dbReference>
<dbReference type="PANTHER" id="PTHR34299:SF1">
    <property type="entry name" value="DIACYLGLYCEROL KINASE"/>
    <property type="match status" value="1"/>
</dbReference>
<evidence type="ECO:0000313" key="21">
    <source>
        <dbReference type="EMBL" id="MTF40523.1"/>
    </source>
</evidence>
<dbReference type="Pfam" id="PF01219">
    <property type="entry name" value="DAGK_prokar"/>
    <property type="match status" value="1"/>
</dbReference>
<evidence type="ECO:0000256" key="16">
    <source>
        <dbReference type="PIRSR" id="PIRSR600829-2"/>
    </source>
</evidence>
<dbReference type="Proteomes" id="UP000437131">
    <property type="component" value="Unassembled WGS sequence"/>
</dbReference>
<evidence type="ECO:0000256" key="9">
    <source>
        <dbReference type="ARBA" id="ARBA00022840"/>
    </source>
</evidence>
<dbReference type="RefSeq" id="WP_099436597.1">
    <property type="nucleotide sequence ID" value="NZ_WMIA01000032.1"/>
</dbReference>